<dbReference type="AlphaFoldDB" id="M2MU37"/>
<dbReference type="EMBL" id="KB445550">
    <property type="protein sequence ID" value="EMD00437.1"/>
    <property type="molecule type" value="Genomic_DNA"/>
</dbReference>
<evidence type="ECO:0000259" key="2">
    <source>
        <dbReference type="Pfam" id="PF03959"/>
    </source>
</evidence>
<dbReference type="InterPro" id="IPR050593">
    <property type="entry name" value="LovG"/>
</dbReference>
<protein>
    <recommendedName>
        <fullName evidence="2">Serine hydrolase domain-containing protein</fullName>
    </recommendedName>
</protein>
<reference evidence="3 4" key="1">
    <citation type="journal article" date="2012" name="PLoS Pathog.">
        <title>Diverse lifestyles and strategies of plant pathogenesis encoded in the genomes of eighteen Dothideomycetes fungi.</title>
        <authorList>
            <person name="Ohm R.A."/>
            <person name="Feau N."/>
            <person name="Henrissat B."/>
            <person name="Schoch C.L."/>
            <person name="Horwitz B.A."/>
            <person name="Barry K.W."/>
            <person name="Condon B.J."/>
            <person name="Copeland A.C."/>
            <person name="Dhillon B."/>
            <person name="Glaser F."/>
            <person name="Hesse C.N."/>
            <person name="Kosti I."/>
            <person name="LaButti K."/>
            <person name="Lindquist E.A."/>
            <person name="Lucas S."/>
            <person name="Salamov A.A."/>
            <person name="Bradshaw R.E."/>
            <person name="Ciuffetti L."/>
            <person name="Hamelin R.C."/>
            <person name="Kema G.H.J."/>
            <person name="Lawrence C."/>
            <person name="Scott J.A."/>
            <person name="Spatafora J.W."/>
            <person name="Turgeon B.G."/>
            <person name="de Wit P.J.G.M."/>
            <person name="Zhong S."/>
            <person name="Goodwin S.B."/>
            <person name="Grigoriev I.V."/>
        </authorList>
    </citation>
    <scope>NUCLEOTIDE SEQUENCE [LARGE SCALE GENOMIC DNA]</scope>
    <source>
        <strain evidence="3 4">UAMH 10762</strain>
    </source>
</reference>
<feature type="domain" description="Serine hydrolase" evidence="2">
    <location>
        <begin position="2"/>
        <end position="278"/>
    </location>
</feature>
<dbReference type="InterPro" id="IPR029058">
    <property type="entry name" value="AB_hydrolase_fold"/>
</dbReference>
<sequence>MRFLCLHGSGASGAIFKSQTAPFRAKLPCGEHEFDFIDAPHSSPAGPAIAPFFAPPYYSFLKSYQRDDVQWTLDWLRRHIKAQSERYDAALCFSQGCAVLASLILNDNNERPEEPPLFRAAMFICGGAPLPVLADLGFTVSAAAWELNDATGKELWQRSNSLDEIVAARRAQNGHTGLGAGWSNGRTSDTGSYSVAECGVSEAGWITEINSLEDVFGLDLTQLPSSWQIQVPSVHVVGSQDPRRPNGIQLAALSPPKQRLVYDHGGAHDIPRRTQVSQDLATAVQWLSKHLE</sequence>
<organism evidence="3 4">
    <name type="scientific">Baudoinia panamericana (strain UAMH 10762)</name>
    <name type="common">Angels' share fungus</name>
    <name type="synonym">Baudoinia compniacensis (strain UAMH 10762)</name>
    <dbReference type="NCBI Taxonomy" id="717646"/>
    <lineage>
        <taxon>Eukaryota</taxon>
        <taxon>Fungi</taxon>
        <taxon>Dikarya</taxon>
        <taxon>Ascomycota</taxon>
        <taxon>Pezizomycotina</taxon>
        <taxon>Dothideomycetes</taxon>
        <taxon>Dothideomycetidae</taxon>
        <taxon>Mycosphaerellales</taxon>
        <taxon>Teratosphaeriaceae</taxon>
        <taxon>Baudoinia</taxon>
    </lineage>
</organism>
<evidence type="ECO:0000313" key="3">
    <source>
        <dbReference type="EMBL" id="EMD00437.1"/>
    </source>
</evidence>
<accession>M2MU37</accession>
<keyword evidence="4" id="KW-1185">Reference proteome</keyword>
<dbReference type="HOGENOM" id="CLU_051938_4_1_1"/>
<proteinExistence type="predicted"/>
<dbReference type="InterPro" id="IPR005645">
    <property type="entry name" value="FSH-like_dom"/>
</dbReference>
<dbReference type="GO" id="GO:0019748">
    <property type="term" value="P:secondary metabolic process"/>
    <property type="evidence" value="ECO:0007669"/>
    <property type="project" value="TreeGrafter"/>
</dbReference>
<dbReference type="GO" id="GO:0016787">
    <property type="term" value="F:hydrolase activity"/>
    <property type="evidence" value="ECO:0007669"/>
    <property type="project" value="UniProtKB-KW"/>
</dbReference>
<dbReference type="Pfam" id="PF03959">
    <property type="entry name" value="FSH1"/>
    <property type="match status" value="1"/>
</dbReference>
<dbReference type="eggNOG" id="ENOG502SIR4">
    <property type="taxonomic scope" value="Eukaryota"/>
</dbReference>
<evidence type="ECO:0000313" key="4">
    <source>
        <dbReference type="Proteomes" id="UP000011761"/>
    </source>
</evidence>
<dbReference type="KEGG" id="bcom:BAUCODRAFT_62385"/>
<keyword evidence="1" id="KW-0378">Hydrolase</keyword>
<dbReference type="PANTHER" id="PTHR48070:SF7">
    <property type="entry name" value="SERINE HYDROLASE FSH DOMAIN-CONTAINING PROTEIN-RELATED"/>
    <property type="match status" value="1"/>
</dbReference>
<dbReference type="OMA" id="LMFSQGC"/>
<gene>
    <name evidence="3" type="ORF">BAUCODRAFT_62385</name>
</gene>
<dbReference type="PANTHER" id="PTHR48070">
    <property type="entry name" value="ESTERASE OVCA2"/>
    <property type="match status" value="1"/>
</dbReference>
<name>M2MU37_BAUPA</name>
<dbReference type="GO" id="GO:0005737">
    <property type="term" value="C:cytoplasm"/>
    <property type="evidence" value="ECO:0007669"/>
    <property type="project" value="TreeGrafter"/>
</dbReference>
<dbReference type="Gene3D" id="3.40.50.1820">
    <property type="entry name" value="alpha/beta hydrolase"/>
    <property type="match status" value="1"/>
</dbReference>
<dbReference type="OrthoDB" id="2094269at2759"/>
<dbReference type="SUPFAM" id="SSF53474">
    <property type="entry name" value="alpha/beta-Hydrolases"/>
    <property type="match status" value="1"/>
</dbReference>
<dbReference type="Proteomes" id="UP000011761">
    <property type="component" value="Unassembled WGS sequence"/>
</dbReference>
<evidence type="ECO:0000256" key="1">
    <source>
        <dbReference type="ARBA" id="ARBA00022801"/>
    </source>
</evidence>
<dbReference type="RefSeq" id="XP_007671621.1">
    <property type="nucleotide sequence ID" value="XM_007673431.1"/>
</dbReference>
<dbReference type="GO" id="GO:0005634">
    <property type="term" value="C:nucleus"/>
    <property type="evidence" value="ECO:0007669"/>
    <property type="project" value="TreeGrafter"/>
</dbReference>
<dbReference type="GeneID" id="19115998"/>